<name>A0A2S9S2F8_HAEIF</name>
<dbReference type="GO" id="GO:0015074">
    <property type="term" value="P:DNA integration"/>
    <property type="evidence" value="ECO:0007669"/>
    <property type="project" value="UniProtKB-KW"/>
</dbReference>
<dbReference type="RefSeq" id="WP_005691286.1">
    <property type="nucleotide sequence ID" value="NZ_CP089175.1"/>
</dbReference>
<dbReference type="PANTHER" id="PTHR30629">
    <property type="entry name" value="PROPHAGE INTEGRASE"/>
    <property type="match status" value="1"/>
</dbReference>
<dbReference type="EMBL" id="MZHU01000017">
    <property type="protein sequence ID" value="PRK66562.1"/>
    <property type="molecule type" value="Genomic_DNA"/>
</dbReference>
<comment type="caution">
    <text evidence="4">The sequence shown here is derived from an EMBL/GenBank/DDBJ whole genome shotgun (WGS) entry which is preliminary data.</text>
</comment>
<dbReference type="Gene3D" id="3.30.160.390">
    <property type="entry name" value="Integrase, DNA-binding domain"/>
    <property type="match status" value="1"/>
</dbReference>
<keyword evidence="2" id="KW-0229">DNA integration</keyword>
<gene>
    <name evidence="4" type="primary">intA_1</name>
    <name evidence="4" type="ORF">BV163_00608</name>
</gene>
<evidence type="ECO:0000259" key="3">
    <source>
        <dbReference type="Pfam" id="PF13356"/>
    </source>
</evidence>
<evidence type="ECO:0000256" key="2">
    <source>
        <dbReference type="ARBA" id="ARBA00022908"/>
    </source>
</evidence>
<comment type="similarity">
    <text evidence="1">Belongs to the 'phage' integrase family.</text>
</comment>
<feature type="domain" description="Integrase DNA-binding" evidence="3">
    <location>
        <begin position="8"/>
        <end position="94"/>
    </location>
</feature>
<protein>
    <submittedName>
        <fullName evidence="4">Prophage CP4-57 integrase</fullName>
    </submittedName>
</protein>
<sequence>MAVLVKPLSITEINNAKPKEKDYSLSDGQGLFLLVKMNGSKIWRFQYYKPISKKRTLISLGVYPEISLKDARDIRDLYRSLLAKNIDPQDYRLQQEQKAIQERQFTLSEMGKEWLYLKKNEVDTGRLKEVSPTTVLRERSSLSALIVKTIEWDFITENS</sequence>
<dbReference type="InterPro" id="IPR038488">
    <property type="entry name" value="Integrase_DNA-bd_sf"/>
</dbReference>
<dbReference type="InterPro" id="IPR050808">
    <property type="entry name" value="Phage_Integrase"/>
</dbReference>
<evidence type="ECO:0000256" key="1">
    <source>
        <dbReference type="ARBA" id="ARBA00008857"/>
    </source>
</evidence>
<accession>A0A2S9S2F8</accession>
<dbReference type="InterPro" id="IPR025166">
    <property type="entry name" value="Integrase_DNA_bind_dom"/>
</dbReference>
<reference evidence="4" key="1">
    <citation type="submission" date="2017-02" db="EMBL/GenBank/DDBJ databases">
        <title>Haemophilus influenzae in COPD genome sequencing project.</title>
        <authorList>
            <person name="Murphy T.F."/>
            <person name="Kong Y."/>
            <person name="Nadendla S."/>
            <person name="Tettelin H."/>
            <person name="Pettigrew M."/>
        </authorList>
    </citation>
    <scope>NUCLEOTIDE SEQUENCE [LARGE SCALE GENOMIC DNA]</scope>
    <source>
        <strain evidence="4">84P15H4</strain>
    </source>
</reference>
<dbReference type="Pfam" id="PF13356">
    <property type="entry name" value="Arm-DNA-bind_3"/>
    <property type="match status" value="1"/>
</dbReference>
<organism evidence="4">
    <name type="scientific">Haemophilus influenzae</name>
    <dbReference type="NCBI Taxonomy" id="727"/>
    <lineage>
        <taxon>Bacteria</taxon>
        <taxon>Pseudomonadati</taxon>
        <taxon>Pseudomonadota</taxon>
        <taxon>Gammaproteobacteria</taxon>
        <taxon>Pasteurellales</taxon>
        <taxon>Pasteurellaceae</taxon>
        <taxon>Haemophilus</taxon>
    </lineage>
</organism>
<proteinExistence type="inferred from homology"/>
<dbReference type="PANTHER" id="PTHR30629:SF6">
    <property type="entry name" value="PROPHAGE INTEGRASE INTA-RELATED"/>
    <property type="match status" value="1"/>
</dbReference>
<dbReference type="AlphaFoldDB" id="A0A2S9S2F8"/>
<evidence type="ECO:0000313" key="4">
    <source>
        <dbReference type="EMBL" id="PRK66562.1"/>
    </source>
</evidence>